<keyword evidence="1" id="KW-0479">Metal-binding</keyword>
<reference evidence="3" key="1">
    <citation type="journal article" date="2020" name="Stud. Mycol.">
        <title>101 Dothideomycetes genomes: a test case for predicting lifestyles and emergence of pathogens.</title>
        <authorList>
            <person name="Haridas S."/>
            <person name="Albert R."/>
            <person name="Binder M."/>
            <person name="Bloem J."/>
            <person name="Labutti K."/>
            <person name="Salamov A."/>
            <person name="Andreopoulos B."/>
            <person name="Baker S."/>
            <person name="Barry K."/>
            <person name="Bills G."/>
            <person name="Bluhm B."/>
            <person name="Cannon C."/>
            <person name="Castanera R."/>
            <person name="Culley D."/>
            <person name="Daum C."/>
            <person name="Ezra D."/>
            <person name="Gonzalez J."/>
            <person name="Henrissat B."/>
            <person name="Kuo A."/>
            <person name="Liang C."/>
            <person name="Lipzen A."/>
            <person name="Lutzoni F."/>
            <person name="Magnuson J."/>
            <person name="Mondo S."/>
            <person name="Nolan M."/>
            <person name="Ohm R."/>
            <person name="Pangilinan J."/>
            <person name="Park H.-J."/>
            <person name="Ramirez L."/>
            <person name="Alfaro M."/>
            <person name="Sun H."/>
            <person name="Tritt A."/>
            <person name="Yoshinaga Y."/>
            <person name="Zwiers L.-H."/>
            <person name="Turgeon B."/>
            <person name="Goodwin S."/>
            <person name="Spatafora J."/>
            <person name="Crous P."/>
            <person name="Grigoriev I."/>
        </authorList>
    </citation>
    <scope>NUCLEOTIDE SEQUENCE</scope>
    <source>
        <strain evidence="3">CBS 121739</strain>
    </source>
</reference>
<dbReference type="Proteomes" id="UP000799437">
    <property type="component" value="Unassembled WGS sequence"/>
</dbReference>
<dbReference type="InterPro" id="IPR002401">
    <property type="entry name" value="Cyt_P450_E_grp-I"/>
</dbReference>
<gene>
    <name evidence="3" type="ORF">EJ05DRAFT_492421</name>
</gene>
<dbReference type="Gene3D" id="1.10.630.10">
    <property type="entry name" value="Cytochrome P450"/>
    <property type="match status" value="1"/>
</dbReference>
<feature type="transmembrane region" description="Helical" evidence="2">
    <location>
        <begin position="30"/>
        <end position="49"/>
    </location>
</feature>
<dbReference type="RefSeq" id="XP_033602323.1">
    <property type="nucleotide sequence ID" value="XM_033746032.1"/>
</dbReference>
<accession>A0A6A6WAI5</accession>
<dbReference type="GO" id="GO:0005506">
    <property type="term" value="F:iron ion binding"/>
    <property type="evidence" value="ECO:0007669"/>
    <property type="project" value="InterPro"/>
</dbReference>
<keyword evidence="4" id="KW-1185">Reference proteome</keyword>
<protein>
    <submittedName>
        <fullName evidence="3">Cytochrome P450</fullName>
    </submittedName>
</protein>
<feature type="binding site" description="axial binding residue" evidence="1">
    <location>
        <position position="480"/>
    </location>
    <ligand>
        <name>heme</name>
        <dbReference type="ChEBI" id="CHEBI:30413"/>
    </ligand>
    <ligandPart>
        <name>Fe</name>
        <dbReference type="ChEBI" id="CHEBI:18248"/>
    </ligandPart>
</feature>
<dbReference type="CDD" id="cd11069">
    <property type="entry name" value="CYP_FUM15-like"/>
    <property type="match status" value="1"/>
</dbReference>
<dbReference type="InterPro" id="IPR001128">
    <property type="entry name" value="Cyt_P450"/>
</dbReference>
<dbReference type="InterPro" id="IPR050121">
    <property type="entry name" value="Cytochrome_P450_monoxygenase"/>
</dbReference>
<evidence type="ECO:0000256" key="2">
    <source>
        <dbReference type="SAM" id="Phobius"/>
    </source>
</evidence>
<dbReference type="GO" id="GO:0004497">
    <property type="term" value="F:monooxygenase activity"/>
    <property type="evidence" value="ECO:0007669"/>
    <property type="project" value="InterPro"/>
</dbReference>
<keyword evidence="1" id="KW-0349">Heme</keyword>
<dbReference type="EMBL" id="ML996569">
    <property type="protein sequence ID" value="KAF2759872.1"/>
    <property type="molecule type" value="Genomic_DNA"/>
</dbReference>
<dbReference type="GeneID" id="54487086"/>
<keyword evidence="2" id="KW-1133">Transmembrane helix</keyword>
<dbReference type="AlphaFoldDB" id="A0A6A6WAI5"/>
<dbReference type="GO" id="GO:0016705">
    <property type="term" value="F:oxidoreductase activity, acting on paired donors, with incorporation or reduction of molecular oxygen"/>
    <property type="evidence" value="ECO:0007669"/>
    <property type="project" value="InterPro"/>
</dbReference>
<feature type="transmembrane region" description="Helical" evidence="2">
    <location>
        <begin position="6"/>
        <end position="23"/>
    </location>
</feature>
<evidence type="ECO:0000313" key="4">
    <source>
        <dbReference type="Proteomes" id="UP000799437"/>
    </source>
</evidence>
<dbReference type="PANTHER" id="PTHR24305">
    <property type="entry name" value="CYTOCHROME P450"/>
    <property type="match status" value="1"/>
</dbReference>
<dbReference type="OrthoDB" id="1470350at2759"/>
<dbReference type="FunFam" id="1.10.630.10:FF:000051">
    <property type="entry name" value="Cytochrome P450 monooxygenase (Fum15)"/>
    <property type="match status" value="1"/>
</dbReference>
<dbReference type="PRINTS" id="PR00385">
    <property type="entry name" value="P450"/>
</dbReference>
<comment type="cofactor">
    <cofactor evidence="1">
        <name>heme</name>
        <dbReference type="ChEBI" id="CHEBI:30413"/>
    </cofactor>
</comment>
<evidence type="ECO:0000256" key="1">
    <source>
        <dbReference type="PIRSR" id="PIRSR602401-1"/>
    </source>
</evidence>
<sequence>MASNSFLAIVSLILSVGITRYNSQTTFRWSTLWVFLVTYALLSGSRWLYRVVIYPLFLSPLRNLPSPPGAHPLMGHALQLLPHPLGLPFIKWMESIPNDGLLYYKMAWNTPRIMTTSVKAASEVQTTKSYDFIRPQNSRDFLAPILGIGVLLAEGEEHKRQRKALMPAFHYRHIKDLYPVFWEHSKRMADAMAIDMKESQSKVLVSDWVTRATLDIIGAAGFGQSFNAIDEPQGELHQVYKNVFSPKPMSVQLHHIRQFIPTNLLRMLPMKRNTDTAAAIRVIRRTARNIIRSKQIKLGDKEQPGNDIISVALDSGGFSEEDLVNQLMTFLAAGHETTATAMMFATWLLCRHPNVQQRLRDEIREKIPSSLLQDTSKATATVFDNMPYLNAVCNEVLRIYPPVPFAMRETTKDTTIAGSFIPKGVVIILPIWAFNQNKELWGQDAGDFNPDRWMAAGQANSGGAESNYASMTFLHGPRSCIGQAFAKAEFQCLLASLVGRFDMLPVPGDDTLQIIAELTNKPKGGTWALLTELKGW</sequence>
<dbReference type="SUPFAM" id="SSF48264">
    <property type="entry name" value="Cytochrome P450"/>
    <property type="match status" value="1"/>
</dbReference>
<dbReference type="PANTHER" id="PTHR24305:SF227">
    <property type="entry name" value="P450, PUTATIVE (EUROFUNG)-RELATED"/>
    <property type="match status" value="1"/>
</dbReference>
<evidence type="ECO:0000313" key="3">
    <source>
        <dbReference type="EMBL" id="KAF2759872.1"/>
    </source>
</evidence>
<dbReference type="GO" id="GO:0020037">
    <property type="term" value="F:heme binding"/>
    <property type="evidence" value="ECO:0007669"/>
    <property type="project" value="InterPro"/>
</dbReference>
<name>A0A6A6WAI5_9PEZI</name>
<keyword evidence="2" id="KW-0472">Membrane</keyword>
<keyword evidence="1" id="KW-0408">Iron</keyword>
<dbReference type="Pfam" id="PF00067">
    <property type="entry name" value="p450"/>
    <property type="match status" value="1"/>
</dbReference>
<dbReference type="InterPro" id="IPR036396">
    <property type="entry name" value="Cyt_P450_sf"/>
</dbReference>
<keyword evidence="2" id="KW-0812">Transmembrane</keyword>
<proteinExistence type="predicted"/>
<dbReference type="PRINTS" id="PR00463">
    <property type="entry name" value="EP450I"/>
</dbReference>
<organism evidence="3 4">
    <name type="scientific">Pseudovirgaria hyperparasitica</name>
    <dbReference type="NCBI Taxonomy" id="470096"/>
    <lineage>
        <taxon>Eukaryota</taxon>
        <taxon>Fungi</taxon>
        <taxon>Dikarya</taxon>
        <taxon>Ascomycota</taxon>
        <taxon>Pezizomycotina</taxon>
        <taxon>Dothideomycetes</taxon>
        <taxon>Dothideomycetes incertae sedis</taxon>
        <taxon>Acrospermales</taxon>
        <taxon>Acrospermaceae</taxon>
        <taxon>Pseudovirgaria</taxon>
    </lineage>
</organism>